<evidence type="ECO:0000313" key="1">
    <source>
        <dbReference type="EMBL" id="UTT53378.1"/>
    </source>
</evidence>
<accession>A0ACD4B761</accession>
<dbReference type="Proteomes" id="UP001060245">
    <property type="component" value="Chromosome"/>
</dbReference>
<dbReference type="EMBL" id="CP101471">
    <property type="protein sequence ID" value="UTT53378.1"/>
    <property type="molecule type" value="Genomic_DNA"/>
</dbReference>
<name>A0ACD4B761_MICMQ</name>
<evidence type="ECO:0000313" key="2">
    <source>
        <dbReference type="Proteomes" id="UP001060245"/>
    </source>
</evidence>
<sequence>MLRGDRHGFARWLVVGVMREGAGIARSARLPIAVTDSPLQAERGRWVRRGRGG</sequence>
<proteinExistence type="predicted"/>
<organism evidence="1 2">
    <name type="scientific">Microbacterium maritypicum</name>
    <name type="common">Microbacterium liquefaciens</name>
    <dbReference type="NCBI Taxonomy" id="33918"/>
    <lineage>
        <taxon>Bacteria</taxon>
        <taxon>Bacillati</taxon>
        <taxon>Actinomycetota</taxon>
        <taxon>Actinomycetes</taxon>
        <taxon>Micrococcales</taxon>
        <taxon>Microbacteriaceae</taxon>
        <taxon>Microbacterium</taxon>
    </lineage>
</organism>
<keyword evidence="2" id="KW-1185">Reference proteome</keyword>
<protein>
    <submittedName>
        <fullName evidence="1">Uncharacterized protein</fullName>
    </submittedName>
</protein>
<reference evidence="1" key="1">
    <citation type="submission" date="2022-07" db="EMBL/GenBank/DDBJ databases">
        <title>Complete genome of DND4.</title>
        <authorList>
            <person name="Cao G."/>
        </authorList>
    </citation>
    <scope>NUCLEOTIDE SEQUENCE</scope>
    <source>
        <strain evidence="1">DND4</strain>
    </source>
</reference>
<gene>
    <name evidence="1" type="ORF">NMQ05_02005</name>
</gene>